<evidence type="ECO:0000313" key="2">
    <source>
        <dbReference type="EMBL" id="KAL0948518.1"/>
    </source>
</evidence>
<feature type="compositionally biased region" description="Polar residues" evidence="1">
    <location>
        <begin position="198"/>
        <end position="207"/>
    </location>
</feature>
<feature type="compositionally biased region" description="Low complexity" evidence="1">
    <location>
        <begin position="519"/>
        <end position="535"/>
    </location>
</feature>
<feature type="compositionally biased region" description="Low complexity" evidence="1">
    <location>
        <begin position="657"/>
        <end position="666"/>
    </location>
</feature>
<protein>
    <submittedName>
        <fullName evidence="2">Uncharacterized protein</fullName>
    </submittedName>
</protein>
<dbReference type="EMBL" id="JASNQZ010000014">
    <property type="protein sequence ID" value="KAL0948518.1"/>
    <property type="molecule type" value="Genomic_DNA"/>
</dbReference>
<feature type="compositionally biased region" description="Basic residues" evidence="1">
    <location>
        <begin position="565"/>
        <end position="574"/>
    </location>
</feature>
<feature type="compositionally biased region" description="Basic and acidic residues" evidence="1">
    <location>
        <begin position="271"/>
        <end position="284"/>
    </location>
</feature>
<feature type="compositionally biased region" description="Basic and acidic residues" evidence="1">
    <location>
        <begin position="844"/>
        <end position="855"/>
    </location>
</feature>
<evidence type="ECO:0000256" key="1">
    <source>
        <dbReference type="SAM" id="MobiDB-lite"/>
    </source>
</evidence>
<sequence>MVHRPSDGRLLTNLVSQEKEYSKQYSALFDVSHVSLALFEAYAAASPPPASHFILAVVRSLATAEDALRKYAIALNDSREHLKGLSTLEDHVANIVRDREILVTRLIKASKAQKHPSLTASQFGSSTSLAHSPKLAAAQTELQACEAQLAAKERDLDARRSTAVREALAARCRAMVECGTAWTECGNNALRSLDSWSLGSPSPAMSGNPNSKPPPPNSSALHVPDIPSSLRSESLLSVSHYSNSSISPSQSASQTSEHARHSASFVTAHPPESDKNIGPDDTEHHIYSNFDVQDISTSSASHDHTSTTMSSYGHVLQPSSPLHSPIATPRSQSPEPHPTLNIPPAHAISELTMPTSTVSSPAAVPSGDGLFSGSNISLPVTPTSRGVLPRRITEETLHTLKGVRDEDGNADTGGSSADEPDDTTGHVQIVENPRFARPKAGFFSTSRTSVDAVQNTKPGNETQRSNPSPPAKRRAFSTLLRGHGHDAHPNIPDAPHSAPLPVRTRKTSLFGSIRGLFGSPASGASGSPMPANGAAIRDGDASPKGKGKAKKTSDDDEVHFTAAMTRKKSKRTKKGGAWETRTDRNLRAISNGKGASSSEMDRPGKGKVRKGQAPESSDSESDVGLPVSPSSPAILSAHAQTYHHFPIRPGQPRKASSDIQQASSAQGMGEMHAGSSSTIRLPPGSSFSKRDGGNRLRKSRTVTKKEKPPTKAKGKTVTKDSIGGPQQILVDSQTGGLVEEPRALYTDDTRSSTDVHPSPRRGNSLDGLPSTMSHSAVCRRTLTRQPTYPAPVAHVIGGAEPALQSALSRNSSLRSAASAPPKPRRVMHKRSGSATLAVSGAESADARPGARERRWSGSHAPVGADVASASTSEGPASLMSIVESVARANRAGWAHANANSSVAPDAGTTTSSTISATESGLARARSVGGTSKPLGLLEVRAPPSVGRKELESTSNVAALLDRGTGPGISIPSAPRSVLSHPHAGDVAVLQGRMPRTNGTASASASGTITPSASPPSSAIGRPAKSPLRSALRNSSRTPSPMPVNSYVASSPLPSLVGEKQHANSAILKPEAALPVASRSGDATNARPSSSSLALKGKGKGRGSQDGGDSDSGASISSYETGHEVFDSDGDATEREKERATNDVARTPASEPTLPSQPPPLPAKDTPTPASSTIGSASTISPGSSPPRGRPGAADVAEVRTQRRKSVRVSLHPTFSPTPPALEEDESEHAPWAGPNGWTQNEPVRDMWEDSSDEDVEYQRARRLLSRLAKKAQKA</sequence>
<comment type="caution">
    <text evidence="2">The sequence shown here is derived from an EMBL/GenBank/DDBJ whole genome shotgun (WGS) entry which is preliminary data.</text>
</comment>
<feature type="compositionally biased region" description="Polar residues" evidence="1">
    <location>
        <begin position="443"/>
        <end position="466"/>
    </location>
</feature>
<dbReference type="Gene3D" id="1.20.1270.60">
    <property type="entry name" value="Arfaptin homology (AH) domain/BAR domain"/>
    <property type="match status" value="1"/>
</dbReference>
<feature type="region of interest" description="Disordered" evidence="1">
    <location>
        <begin position="198"/>
        <end position="225"/>
    </location>
</feature>
<proteinExistence type="predicted"/>
<feature type="region of interest" description="Disordered" evidence="1">
    <location>
        <begin position="297"/>
        <end position="344"/>
    </location>
</feature>
<feature type="compositionally biased region" description="Low complexity" evidence="1">
    <location>
        <begin position="803"/>
        <end position="819"/>
    </location>
</feature>
<feature type="compositionally biased region" description="Low complexity" evidence="1">
    <location>
        <begin position="998"/>
        <end position="1020"/>
    </location>
</feature>
<dbReference type="InterPro" id="IPR028245">
    <property type="entry name" value="PIL1/LSP1"/>
</dbReference>
<feature type="compositionally biased region" description="Low complexity" evidence="1">
    <location>
        <begin position="297"/>
        <end position="311"/>
    </location>
</feature>
<gene>
    <name evidence="2" type="ORF">HGRIS_011078</name>
</gene>
<dbReference type="PANTHER" id="PTHR31962:SF1">
    <property type="entry name" value="SPHINGOLIPID LONG CHAIN BASE-RESPONSIVE PROTEIN PIL1"/>
    <property type="match status" value="1"/>
</dbReference>
<feature type="compositionally biased region" description="Basic residues" evidence="1">
    <location>
        <begin position="822"/>
        <end position="831"/>
    </location>
</feature>
<dbReference type="Proteomes" id="UP001556367">
    <property type="component" value="Unassembled WGS sequence"/>
</dbReference>
<feature type="region of interest" description="Disordered" evidence="1">
    <location>
        <begin position="963"/>
        <end position="1255"/>
    </location>
</feature>
<name>A0ABR3IZ16_9AGAR</name>
<dbReference type="InterPro" id="IPR027267">
    <property type="entry name" value="AH/BAR_dom_sf"/>
</dbReference>
<keyword evidence="3" id="KW-1185">Reference proteome</keyword>
<feature type="region of interest" description="Disordered" evidence="1">
    <location>
        <begin position="899"/>
        <end position="935"/>
    </location>
</feature>
<feature type="compositionally biased region" description="Basic and acidic residues" evidence="1">
    <location>
        <begin position="1120"/>
        <end position="1140"/>
    </location>
</feature>
<feature type="region of interest" description="Disordered" evidence="1">
    <location>
        <begin position="399"/>
        <end position="473"/>
    </location>
</feature>
<organism evidence="2 3">
    <name type="scientific">Hohenbuehelia grisea</name>
    <dbReference type="NCBI Taxonomy" id="104357"/>
    <lineage>
        <taxon>Eukaryota</taxon>
        <taxon>Fungi</taxon>
        <taxon>Dikarya</taxon>
        <taxon>Basidiomycota</taxon>
        <taxon>Agaricomycotina</taxon>
        <taxon>Agaricomycetes</taxon>
        <taxon>Agaricomycetidae</taxon>
        <taxon>Agaricales</taxon>
        <taxon>Pleurotineae</taxon>
        <taxon>Pleurotaceae</taxon>
        <taxon>Hohenbuehelia</taxon>
    </lineage>
</organism>
<reference evidence="3" key="1">
    <citation type="submission" date="2024-06" db="EMBL/GenBank/DDBJ databases">
        <title>Multi-omics analyses provide insights into the biosynthesis of the anticancer antibiotic pleurotin in Hohenbuehelia grisea.</title>
        <authorList>
            <person name="Weaver J.A."/>
            <person name="Alberti F."/>
        </authorList>
    </citation>
    <scope>NUCLEOTIDE SEQUENCE [LARGE SCALE GENOMIC DNA]</scope>
    <source>
        <strain evidence="3">T-177</strain>
    </source>
</reference>
<feature type="region of interest" description="Disordered" evidence="1">
    <location>
        <begin position="519"/>
        <end position="632"/>
    </location>
</feature>
<dbReference type="PANTHER" id="PTHR31962">
    <property type="entry name" value="SPHINGOLIPID LONG CHAIN BASE-RESPONSIVE PROTEIN PIL1"/>
    <property type="match status" value="1"/>
</dbReference>
<feature type="compositionally biased region" description="Low complexity" evidence="1">
    <location>
        <begin position="241"/>
        <end position="256"/>
    </location>
</feature>
<accession>A0ABR3IZ16</accession>
<feature type="compositionally biased region" description="Low complexity" evidence="1">
    <location>
        <begin position="1162"/>
        <end position="1182"/>
    </location>
</feature>
<feature type="region of interest" description="Disordered" evidence="1">
    <location>
        <begin position="241"/>
        <end position="284"/>
    </location>
</feature>
<feature type="region of interest" description="Disordered" evidence="1">
    <location>
        <begin position="803"/>
        <end position="874"/>
    </location>
</feature>
<feature type="compositionally biased region" description="Low complexity" evidence="1">
    <location>
        <begin position="908"/>
        <end position="919"/>
    </location>
</feature>
<feature type="region of interest" description="Disordered" evidence="1">
    <location>
        <begin position="645"/>
        <end position="772"/>
    </location>
</feature>
<feature type="compositionally biased region" description="Basic and acidic residues" evidence="1">
    <location>
        <begin position="739"/>
        <end position="753"/>
    </location>
</feature>
<evidence type="ECO:0000313" key="3">
    <source>
        <dbReference type="Proteomes" id="UP001556367"/>
    </source>
</evidence>